<dbReference type="RefSeq" id="WP_072829880.1">
    <property type="nucleotide sequence ID" value="NZ_FQXP01000003.1"/>
</dbReference>
<dbReference type="InterPro" id="IPR003200">
    <property type="entry name" value="Nict_dMeBzImd_PRibTrfase"/>
</dbReference>
<evidence type="ECO:0000256" key="4">
    <source>
        <dbReference type="ARBA" id="ARBA00011991"/>
    </source>
</evidence>
<comment type="function">
    <text evidence="1 11">Catalyzes the synthesis of alpha-ribazole-5'-phosphate from nicotinate mononucleotide (NAMN) and 5,6-dimethylbenzimidazole (DMB).</text>
</comment>
<name>A0A1M5TI61_9CLOT</name>
<gene>
    <name evidence="11" type="primary">cobT</name>
    <name evidence="12" type="ORF">SAMN02745196_00591</name>
</gene>
<organism evidence="12 13">
    <name type="scientific">Clostridium collagenovorans DSM 3089</name>
    <dbReference type="NCBI Taxonomy" id="1121306"/>
    <lineage>
        <taxon>Bacteria</taxon>
        <taxon>Bacillati</taxon>
        <taxon>Bacillota</taxon>
        <taxon>Clostridia</taxon>
        <taxon>Eubacteriales</taxon>
        <taxon>Clostridiaceae</taxon>
        <taxon>Clostridium</taxon>
    </lineage>
</organism>
<proteinExistence type="inferred from homology"/>
<dbReference type="InterPro" id="IPR036087">
    <property type="entry name" value="Nict_dMeBzImd_PRibTrfase_sf"/>
</dbReference>
<dbReference type="CDD" id="cd02439">
    <property type="entry name" value="DMB-PRT_CobT"/>
    <property type="match status" value="1"/>
</dbReference>
<dbReference type="FunFam" id="3.40.50.10210:FF:000001">
    <property type="entry name" value="Nicotinate-nucleotide--dimethylbenzimidazole phosphoribosyltransferase"/>
    <property type="match status" value="1"/>
</dbReference>
<reference evidence="12 13" key="1">
    <citation type="submission" date="2016-11" db="EMBL/GenBank/DDBJ databases">
        <authorList>
            <person name="Jaros S."/>
            <person name="Januszkiewicz K."/>
            <person name="Wedrychowicz H."/>
        </authorList>
    </citation>
    <scope>NUCLEOTIDE SEQUENCE [LARGE SCALE GENOMIC DNA]</scope>
    <source>
        <strain evidence="12 13">DSM 3089</strain>
    </source>
</reference>
<dbReference type="SUPFAM" id="SSF52733">
    <property type="entry name" value="Nicotinate mononucleotide:5,6-dimethylbenzimidazole phosphoribosyltransferase (CobT)"/>
    <property type="match status" value="1"/>
</dbReference>
<evidence type="ECO:0000256" key="7">
    <source>
        <dbReference type="ARBA" id="ARBA00022676"/>
    </source>
</evidence>
<dbReference type="PANTHER" id="PTHR43463">
    <property type="entry name" value="NICOTINATE-NUCLEOTIDE--DIMETHYLBENZIMIDAZOLE PHOSPHORIBOSYLTRANSFERASE"/>
    <property type="match status" value="1"/>
</dbReference>
<evidence type="ECO:0000313" key="13">
    <source>
        <dbReference type="Proteomes" id="UP000184526"/>
    </source>
</evidence>
<dbReference type="AlphaFoldDB" id="A0A1M5TI61"/>
<feature type="active site" description="Proton acceptor" evidence="11">
    <location>
        <position position="317"/>
    </location>
</feature>
<comment type="catalytic activity">
    <reaction evidence="10 11">
        <text>5,6-dimethylbenzimidazole + nicotinate beta-D-ribonucleotide = alpha-ribazole 5'-phosphate + nicotinate + H(+)</text>
        <dbReference type="Rhea" id="RHEA:11196"/>
        <dbReference type="ChEBI" id="CHEBI:15378"/>
        <dbReference type="ChEBI" id="CHEBI:15890"/>
        <dbReference type="ChEBI" id="CHEBI:32544"/>
        <dbReference type="ChEBI" id="CHEBI:57502"/>
        <dbReference type="ChEBI" id="CHEBI:57918"/>
        <dbReference type="EC" id="2.4.2.21"/>
    </reaction>
</comment>
<protein>
    <recommendedName>
        <fullName evidence="5 11">Nicotinate-nucleotide--dimethylbenzimidazole phosphoribosyltransferase</fullName>
        <shortName evidence="11">NN:DBI PRT</shortName>
        <ecNumber evidence="4 11">2.4.2.21</ecNumber>
    </recommendedName>
    <alternativeName>
        <fullName evidence="9 11">N(1)-alpha-phosphoribosyltransferase</fullName>
    </alternativeName>
</protein>
<evidence type="ECO:0000256" key="2">
    <source>
        <dbReference type="ARBA" id="ARBA00005049"/>
    </source>
</evidence>
<dbReference type="NCBIfam" id="TIGR03160">
    <property type="entry name" value="cobT_DBIPRT"/>
    <property type="match status" value="1"/>
</dbReference>
<evidence type="ECO:0000256" key="11">
    <source>
        <dbReference type="HAMAP-Rule" id="MF_00230"/>
    </source>
</evidence>
<keyword evidence="6 11" id="KW-0169">Cobalamin biosynthesis</keyword>
<dbReference type="EC" id="2.4.2.21" evidence="4 11"/>
<sequence length="355" mass="38233">MRILKEALESIKPAYEDKVVDSWKRLDSLTKPIASLGELECIAAKMAGITGNILNETEKKNIIIMCADNGVVEEGVSSCPQKLTHIVSNNFTRGITAVNALSRVAKADLTVVDIGIVTDIDNPKIINKKFRYSTDNMVKGPAMSREDVIKAIEIGIEIVDKLVEEGVDILGTGEMGIGNTTTSAAIISVLSGIDVELVTGKGAALTDNQFENKKRVIKKAIEVNNPDKNDVIDVMAKLGGLDIAGLCGCFIGAAKNRVPILIDGIISSTAALCAYKLHKDVKDFMFPSHLSAEPGAVYVMKELGLNPMLNLRFRCGEGTGCAVGFQIVDTALYMMRTMGTFDDAGIVTDYLIEMR</sequence>
<evidence type="ECO:0000256" key="5">
    <source>
        <dbReference type="ARBA" id="ARBA00015486"/>
    </source>
</evidence>
<dbReference type="Gene3D" id="1.10.1610.10">
    <property type="match status" value="1"/>
</dbReference>
<dbReference type="UniPathway" id="UPA00061">
    <property type="reaction ID" value="UER00516"/>
</dbReference>
<dbReference type="PANTHER" id="PTHR43463:SF1">
    <property type="entry name" value="NICOTINATE-NUCLEOTIDE--DIMETHYLBENZIMIDAZOLE PHOSPHORIBOSYLTRANSFERASE"/>
    <property type="match status" value="1"/>
</dbReference>
<comment type="similarity">
    <text evidence="3 11">Belongs to the CobT family.</text>
</comment>
<evidence type="ECO:0000313" key="12">
    <source>
        <dbReference type="EMBL" id="SHH50368.1"/>
    </source>
</evidence>
<evidence type="ECO:0000256" key="10">
    <source>
        <dbReference type="ARBA" id="ARBA00047340"/>
    </source>
</evidence>
<keyword evidence="7 11" id="KW-0328">Glycosyltransferase</keyword>
<evidence type="ECO:0000256" key="6">
    <source>
        <dbReference type="ARBA" id="ARBA00022573"/>
    </source>
</evidence>
<dbReference type="InterPro" id="IPR017846">
    <property type="entry name" value="Nict_dMeBzImd_PRibTrfase_bact"/>
</dbReference>
<dbReference type="Proteomes" id="UP000184526">
    <property type="component" value="Unassembled WGS sequence"/>
</dbReference>
<evidence type="ECO:0000256" key="1">
    <source>
        <dbReference type="ARBA" id="ARBA00002197"/>
    </source>
</evidence>
<keyword evidence="8 11" id="KW-0808">Transferase</keyword>
<dbReference type="OrthoDB" id="9781491at2"/>
<dbReference type="GO" id="GO:0008939">
    <property type="term" value="F:nicotinate-nucleotide-dimethylbenzimidazole phosphoribosyltransferase activity"/>
    <property type="evidence" value="ECO:0007669"/>
    <property type="project" value="UniProtKB-UniRule"/>
</dbReference>
<dbReference type="EMBL" id="FQXP01000003">
    <property type="protein sequence ID" value="SHH50368.1"/>
    <property type="molecule type" value="Genomic_DNA"/>
</dbReference>
<dbReference type="NCBIfam" id="NF000996">
    <property type="entry name" value="PRK00105.1"/>
    <property type="match status" value="1"/>
</dbReference>
<evidence type="ECO:0000256" key="9">
    <source>
        <dbReference type="ARBA" id="ARBA00030686"/>
    </source>
</evidence>
<evidence type="ECO:0000256" key="8">
    <source>
        <dbReference type="ARBA" id="ARBA00022679"/>
    </source>
</evidence>
<dbReference type="STRING" id="1121306.SAMN02745196_00591"/>
<dbReference type="Pfam" id="PF02277">
    <property type="entry name" value="DBI_PRT"/>
    <property type="match status" value="1"/>
</dbReference>
<comment type="pathway">
    <text evidence="2 11">Nucleoside biosynthesis; alpha-ribazole biosynthesis; alpha-ribazole from 5,6-dimethylbenzimidazole: step 1/2.</text>
</comment>
<keyword evidence="13" id="KW-1185">Reference proteome</keyword>
<dbReference type="HAMAP" id="MF_00230">
    <property type="entry name" value="CobT"/>
    <property type="match status" value="1"/>
</dbReference>
<dbReference type="InterPro" id="IPR023195">
    <property type="entry name" value="Nict_dMeBzImd_PRibTrfase_N"/>
</dbReference>
<dbReference type="GO" id="GO:0009236">
    <property type="term" value="P:cobalamin biosynthetic process"/>
    <property type="evidence" value="ECO:0007669"/>
    <property type="project" value="UniProtKB-UniRule"/>
</dbReference>
<dbReference type="Gene3D" id="3.40.50.10210">
    <property type="match status" value="1"/>
</dbReference>
<accession>A0A1M5TI61</accession>
<evidence type="ECO:0000256" key="3">
    <source>
        <dbReference type="ARBA" id="ARBA00007110"/>
    </source>
</evidence>